<evidence type="ECO:0000313" key="1">
    <source>
        <dbReference type="EMBL" id="VDP20594.1"/>
    </source>
</evidence>
<dbReference type="Proteomes" id="UP000272942">
    <property type="component" value="Unassembled WGS sequence"/>
</dbReference>
<proteinExistence type="predicted"/>
<evidence type="ECO:0000313" key="3">
    <source>
        <dbReference type="WBParaSite" id="ECPE_0000024101-mRNA-1"/>
    </source>
</evidence>
<reference evidence="1 2" key="2">
    <citation type="submission" date="2018-11" db="EMBL/GenBank/DDBJ databases">
        <authorList>
            <consortium name="Pathogen Informatics"/>
        </authorList>
    </citation>
    <scope>NUCLEOTIDE SEQUENCE [LARGE SCALE GENOMIC DNA]</scope>
    <source>
        <strain evidence="1 2">Egypt</strain>
    </source>
</reference>
<dbReference type="InterPro" id="IPR019129">
    <property type="entry name" value="Folate-sensitive_fs_Fra10Ac1"/>
</dbReference>
<protein>
    <submittedName>
        <fullName evidence="3">HNH endonuclease</fullName>
    </submittedName>
</protein>
<name>A0A182ZZV7_9TREM</name>
<dbReference type="Pfam" id="PF09725">
    <property type="entry name" value="Fra10Ac1"/>
    <property type="match status" value="1"/>
</dbReference>
<gene>
    <name evidence="1" type="ORF">ECPE_LOCUS242</name>
</gene>
<dbReference type="EMBL" id="UZAN01000765">
    <property type="protein sequence ID" value="VDP20594.1"/>
    <property type="molecule type" value="Genomic_DNA"/>
</dbReference>
<dbReference type="OrthoDB" id="197967at2759"/>
<keyword evidence="2" id="KW-1185">Reference proteome</keyword>
<accession>A0A182ZZV7</accession>
<evidence type="ECO:0000313" key="2">
    <source>
        <dbReference type="Proteomes" id="UP000272942"/>
    </source>
</evidence>
<reference evidence="3" key="1">
    <citation type="submission" date="2016-06" db="UniProtKB">
        <authorList>
            <consortium name="WormBaseParasite"/>
        </authorList>
    </citation>
    <scope>IDENTIFICATION</scope>
</reference>
<dbReference type="WBParaSite" id="ECPE_0000024101-mRNA-1">
    <property type="protein sequence ID" value="ECPE_0000024101-mRNA-1"/>
    <property type="gene ID" value="ECPE_0000024101"/>
</dbReference>
<organism evidence="3">
    <name type="scientific">Echinostoma caproni</name>
    <dbReference type="NCBI Taxonomy" id="27848"/>
    <lineage>
        <taxon>Eukaryota</taxon>
        <taxon>Metazoa</taxon>
        <taxon>Spiralia</taxon>
        <taxon>Lophotrochozoa</taxon>
        <taxon>Platyhelminthes</taxon>
        <taxon>Trematoda</taxon>
        <taxon>Digenea</taxon>
        <taxon>Plagiorchiida</taxon>
        <taxon>Echinostomata</taxon>
        <taxon>Echinostomatoidea</taxon>
        <taxon>Echinostomatidae</taxon>
        <taxon>Echinostoma</taxon>
    </lineage>
</organism>
<dbReference type="AlphaFoldDB" id="A0A182ZZV7"/>
<sequence>MLDMSKVNSGMNWSMQLKKDAFACGNVHCSATGRLRSWEVNFAYKERGERRNALVKLRLCPPCSDKLNYRHK</sequence>